<evidence type="ECO:0000313" key="8">
    <source>
        <dbReference type="EMBL" id="OAA77344.1"/>
    </source>
</evidence>
<dbReference type="Pfam" id="PF11951">
    <property type="entry name" value="Fungal_trans_2"/>
    <property type="match status" value="1"/>
</dbReference>
<evidence type="ECO:0000259" key="7">
    <source>
        <dbReference type="PROSITE" id="PS50048"/>
    </source>
</evidence>
<dbReference type="InterPro" id="IPR036864">
    <property type="entry name" value="Zn2-C6_fun-type_DNA-bd_sf"/>
</dbReference>
<evidence type="ECO:0000256" key="5">
    <source>
        <dbReference type="ARBA" id="ARBA00023163"/>
    </source>
</evidence>
<dbReference type="Proteomes" id="UP000076881">
    <property type="component" value="Unassembled WGS sequence"/>
</dbReference>
<dbReference type="SMART" id="SM00066">
    <property type="entry name" value="GAL4"/>
    <property type="match status" value="1"/>
</dbReference>
<dbReference type="GO" id="GO:0008270">
    <property type="term" value="F:zinc ion binding"/>
    <property type="evidence" value="ECO:0007669"/>
    <property type="project" value="InterPro"/>
</dbReference>
<feature type="domain" description="Zn(2)-C6 fungal-type" evidence="7">
    <location>
        <begin position="15"/>
        <end position="43"/>
    </location>
</feature>
<dbReference type="GO" id="GO:0000981">
    <property type="term" value="F:DNA-binding transcription factor activity, RNA polymerase II-specific"/>
    <property type="evidence" value="ECO:0007669"/>
    <property type="project" value="InterPro"/>
</dbReference>
<accession>A0A168H5U8</accession>
<dbReference type="GO" id="GO:0003677">
    <property type="term" value="F:DNA binding"/>
    <property type="evidence" value="ECO:0007669"/>
    <property type="project" value="UniProtKB-KW"/>
</dbReference>
<keyword evidence="6" id="KW-0539">Nucleus</keyword>
<dbReference type="InterPro" id="IPR001138">
    <property type="entry name" value="Zn2Cys6_DnaBD"/>
</dbReference>
<evidence type="ECO:0000313" key="9">
    <source>
        <dbReference type="Proteomes" id="UP000076881"/>
    </source>
</evidence>
<dbReference type="SUPFAM" id="SSF57701">
    <property type="entry name" value="Zn2/Cys6 DNA-binding domain"/>
    <property type="match status" value="1"/>
</dbReference>
<comment type="caution">
    <text evidence="8">The sequence shown here is derived from an EMBL/GenBank/DDBJ whole genome shotgun (WGS) entry which is preliminary data.</text>
</comment>
<evidence type="ECO:0000256" key="2">
    <source>
        <dbReference type="ARBA" id="ARBA00022833"/>
    </source>
</evidence>
<protein>
    <submittedName>
        <fullName evidence="8">Zn(2)-C6 fungal-type DNA-binding domain protein</fullName>
    </submittedName>
</protein>
<gene>
    <name evidence="8" type="ORF">LEL_04167</name>
</gene>
<reference evidence="8 9" key="1">
    <citation type="journal article" date="2016" name="Genome Biol. Evol.">
        <title>Divergent and convergent evolution of fungal pathogenicity.</title>
        <authorList>
            <person name="Shang Y."/>
            <person name="Xiao G."/>
            <person name="Zheng P."/>
            <person name="Cen K."/>
            <person name="Zhan S."/>
            <person name="Wang C."/>
        </authorList>
    </citation>
    <scope>NUCLEOTIDE SEQUENCE [LARGE SCALE GENOMIC DNA]</scope>
    <source>
        <strain evidence="8 9">RCEF 1005</strain>
    </source>
</reference>
<dbReference type="EMBL" id="AZHF01000003">
    <property type="protein sequence ID" value="OAA77344.1"/>
    <property type="molecule type" value="Genomic_DNA"/>
</dbReference>
<dbReference type="Pfam" id="PF00172">
    <property type="entry name" value="Zn_clus"/>
    <property type="match status" value="1"/>
</dbReference>
<dbReference type="PANTHER" id="PTHR36206">
    <property type="entry name" value="ASPERCRYPTIN BIOSYNTHESIS CLUSTER-SPECIFIC TRANSCRIPTION REGULATOR ATNN-RELATED"/>
    <property type="match status" value="1"/>
</dbReference>
<keyword evidence="9" id="KW-1185">Reference proteome</keyword>
<dbReference type="PROSITE" id="PS50048">
    <property type="entry name" value="ZN2_CY6_FUNGAL_2"/>
    <property type="match status" value="1"/>
</dbReference>
<sequence length="541" mass="60315">MTGCSGIDLARRASSCFFRRIRHVKCDEAKPICRRCSTQGYKCDGYNQFIQFAPNGTDKVSGQRHFPQQRCKTTATQPDTGLQKSLLACVRSPIIQISSNSTQNAFLHHVRTCVVQDIAAAGRPSDFWYDYVLPLSHSTAAIKHALCALGAAHRYFVSYHEDPSVKQSKTVFSLESMQCYNEAIAALNSLLSSETSVHWDVVLICCVIFITIENLNGRSAEAACHLRAGCGILKRFGLNATRATTDLMSRGNTDGLLFTLQDMLYYFGQYLAMFIGVDAFADLDFDVPLLSMGDPESPFTSLKEAEMMFQNIDRAFNIRMWKSKAYSPRPATVTDIFAERTESLESQGPSMDRTTRSAAKMAARSDLAVWHQRFQPLTQQKSQDPRHITALALDYAVWSIIVNAQRMTEDFGVAECDGALCLAEEMISMDADSAHPRFNFDGNLVWMLWYICFGTRDVGIQSKCIRLLRAANRREGVWDSYDVATICETAVAALKSNTISWKDVPHGILTLADMLHVHLQGFSLESVQDIAAEAATRNGRT</sequence>
<keyword evidence="5" id="KW-0804">Transcription</keyword>
<keyword evidence="2" id="KW-0862">Zinc</keyword>
<proteinExistence type="predicted"/>
<keyword evidence="3" id="KW-0805">Transcription regulation</keyword>
<dbReference type="PANTHER" id="PTHR36206:SF12">
    <property type="entry name" value="ASPERCRYPTIN BIOSYNTHESIS CLUSTER-SPECIFIC TRANSCRIPTION REGULATOR ATNN-RELATED"/>
    <property type="match status" value="1"/>
</dbReference>
<name>A0A168H5U8_CORDF</name>
<dbReference type="OrthoDB" id="2593732at2759"/>
<evidence type="ECO:0000256" key="6">
    <source>
        <dbReference type="ARBA" id="ARBA00023242"/>
    </source>
</evidence>
<dbReference type="InterPro" id="IPR021858">
    <property type="entry name" value="Fun_TF"/>
</dbReference>
<evidence type="ECO:0000256" key="4">
    <source>
        <dbReference type="ARBA" id="ARBA00023125"/>
    </source>
</evidence>
<dbReference type="CDD" id="cd00067">
    <property type="entry name" value="GAL4"/>
    <property type="match status" value="1"/>
</dbReference>
<evidence type="ECO:0000256" key="3">
    <source>
        <dbReference type="ARBA" id="ARBA00023015"/>
    </source>
</evidence>
<dbReference type="AlphaFoldDB" id="A0A168H5U8"/>
<organism evidence="8 9">
    <name type="scientific">Akanthomyces lecanii RCEF 1005</name>
    <dbReference type="NCBI Taxonomy" id="1081108"/>
    <lineage>
        <taxon>Eukaryota</taxon>
        <taxon>Fungi</taxon>
        <taxon>Dikarya</taxon>
        <taxon>Ascomycota</taxon>
        <taxon>Pezizomycotina</taxon>
        <taxon>Sordariomycetes</taxon>
        <taxon>Hypocreomycetidae</taxon>
        <taxon>Hypocreales</taxon>
        <taxon>Cordycipitaceae</taxon>
        <taxon>Akanthomyces</taxon>
        <taxon>Cordyceps confragosa</taxon>
    </lineage>
</organism>
<evidence type="ECO:0000256" key="1">
    <source>
        <dbReference type="ARBA" id="ARBA00022723"/>
    </source>
</evidence>
<keyword evidence="4 8" id="KW-0238">DNA-binding</keyword>
<dbReference type="InterPro" id="IPR052360">
    <property type="entry name" value="Transcr_Regulatory_Proteins"/>
</dbReference>
<keyword evidence="1" id="KW-0479">Metal-binding</keyword>